<keyword evidence="7 13" id="KW-0408">Iron</keyword>
<evidence type="ECO:0000256" key="2">
    <source>
        <dbReference type="ARBA" id="ARBA00022559"/>
    </source>
</evidence>
<feature type="domain" description="Dyp-type peroxidase N-terminal" evidence="15">
    <location>
        <begin position="69"/>
        <end position="224"/>
    </location>
</feature>
<dbReference type="GO" id="GO:0033212">
    <property type="term" value="P:iron import into cell"/>
    <property type="evidence" value="ECO:0007669"/>
    <property type="project" value="InterPro"/>
</dbReference>
<feature type="domain" description="Dyp-type peroxidase C-terminal" evidence="16">
    <location>
        <begin position="236"/>
        <end position="425"/>
    </location>
</feature>
<dbReference type="Proteomes" id="UP000321793">
    <property type="component" value="Unassembled WGS sequence"/>
</dbReference>
<dbReference type="GO" id="GO:0030313">
    <property type="term" value="C:cell envelope"/>
    <property type="evidence" value="ECO:0007669"/>
    <property type="project" value="UniProtKB-SubCell"/>
</dbReference>
<evidence type="ECO:0000256" key="11">
    <source>
        <dbReference type="ARBA" id="ARBA00033775"/>
    </source>
</evidence>
<keyword evidence="6 13" id="KW-0560">Oxidoreductase</keyword>
<dbReference type="Pfam" id="PF20628">
    <property type="entry name" value="Dyp_perox_C"/>
    <property type="match status" value="1"/>
</dbReference>
<protein>
    <recommendedName>
        <fullName evidence="10 13">Deferrochelatase</fullName>
        <ecNumber evidence="13">1.11.1.-</ecNumber>
    </recommendedName>
    <alternativeName>
        <fullName evidence="11 13">Peroxidase EfeB</fullName>
    </alternativeName>
</protein>
<sequence>MSPRPEPSATRRSVLASGAGVAVAGAAAGLTYAGRPSSAAAHQSSSGTDATGGTGRAADEPVPFRGEHQAGIVTPAQDRMHFVALDVVTTDPAELSLLLKEWTRAAERMTYGAEATPGGVVGGGPHRPPTDTGEALDLPPSNLTITIGYGPSLFDGRFGLAGRRPEALRELPGFTGDDLDPARTGGDLCIQACADDPQVAVHAVRNLIRIGFGVISVRWSQLGFGRTSSTSTSQATPRNLFGFKDGTANIKAEDGAALAEHVWVDPADVPGDAAWMAGGSYLVARRIRMHVEVWDRTPLQEQEDIFGRDKAVGASLHLPADRRDENAPLDFAAKGVDGQPRIPLTSHVRLAHESQLDGIRILRRGYNFTDGSDGSGHLDAGLFFLAFVRDAHRQFVPMQQALAKSDKLNEYIEHTGSALFAVPPGLGDGEDWGVQLFGA</sequence>
<keyword evidence="18" id="KW-1185">Reference proteome</keyword>
<comment type="function">
    <text evidence="13">Involved in the recovery of exogenous heme iron. Extracts iron from heme while preserving the protoporphyrin ring intact.</text>
</comment>
<evidence type="ECO:0000259" key="16">
    <source>
        <dbReference type="Pfam" id="PF20628"/>
    </source>
</evidence>
<dbReference type="InterPro" id="IPR048327">
    <property type="entry name" value="Dyp_perox_N"/>
</dbReference>
<comment type="subcellular location">
    <subcellularLocation>
        <location evidence="1">Cell envelope</location>
    </subcellularLocation>
</comment>
<evidence type="ECO:0000256" key="12">
    <source>
        <dbReference type="ARBA" id="ARBA00048856"/>
    </source>
</evidence>
<dbReference type="RefSeq" id="WP_147063679.1">
    <property type="nucleotide sequence ID" value="NZ_BAABDN010000001.1"/>
</dbReference>
<keyword evidence="5" id="KW-0732">Signal</keyword>
<comment type="cofactor">
    <cofactor evidence="13">
        <name>heme b</name>
        <dbReference type="ChEBI" id="CHEBI:60344"/>
    </cofactor>
    <text evidence="13">Binds 1 heme b (iron(II)-protoporphyrin IX) group non-covalently per subunit.</text>
</comment>
<dbReference type="PANTHER" id="PTHR30521:SF4">
    <property type="entry name" value="DEFERROCHELATASE"/>
    <property type="match status" value="1"/>
</dbReference>
<reference evidence="17 18" key="1">
    <citation type="submission" date="2019-07" db="EMBL/GenBank/DDBJ databases">
        <title>Whole genome shotgun sequence of Knoellia locipacati NBRC 109775.</title>
        <authorList>
            <person name="Hosoyama A."/>
            <person name="Uohara A."/>
            <person name="Ohji S."/>
            <person name="Ichikawa N."/>
        </authorList>
    </citation>
    <scope>NUCLEOTIDE SEQUENCE [LARGE SCALE GENOMIC DNA]</scope>
    <source>
        <strain evidence="17 18">NBRC 109775</strain>
    </source>
</reference>
<gene>
    <name evidence="17" type="ORF">KLO01_14910</name>
</gene>
<evidence type="ECO:0000256" key="14">
    <source>
        <dbReference type="SAM" id="MobiDB-lite"/>
    </source>
</evidence>
<dbReference type="PANTHER" id="PTHR30521">
    <property type="entry name" value="DEFERROCHELATASE/PEROXIDASE"/>
    <property type="match status" value="1"/>
</dbReference>
<evidence type="ECO:0000256" key="7">
    <source>
        <dbReference type="ARBA" id="ARBA00023004"/>
    </source>
</evidence>
<dbReference type="NCBIfam" id="TIGR01412">
    <property type="entry name" value="tat_substr_1"/>
    <property type="match status" value="1"/>
</dbReference>
<dbReference type="PROSITE" id="PS51318">
    <property type="entry name" value="TAT"/>
    <property type="match status" value="1"/>
</dbReference>
<evidence type="ECO:0000256" key="9">
    <source>
        <dbReference type="ARBA" id="ARBA00025737"/>
    </source>
</evidence>
<evidence type="ECO:0000313" key="18">
    <source>
        <dbReference type="Proteomes" id="UP000321793"/>
    </source>
</evidence>
<dbReference type="EC" id="1.11.1.-" evidence="13"/>
<keyword evidence="3 13" id="KW-0349">Heme</keyword>
<evidence type="ECO:0000256" key="8">
    <source>
        <dbReference type="ARBA" id="ARBA00023239"/>
    </source>
</evidence>
<evidence type="ECO:0000256" key="4">
    <source>
        <dbReference type="ARBA" id="ARBA00022723"/>
    </source>
</evidence>
<dbReference type="GO" id="GO:0004325">
    <property type="term" value="F:ferrochelatase activity"/>
    <property type="evidence" value="ECO:0007669"/>
    <property type="project" value="UniProtKB-EC"/>
</dbReference>
<evidence type="ECO:0000256" key="1">
    <source>
        <dbReference type="ARBA" id="ARBA00004196"/>
    </source>
</evidence>
<dbReference type="SUPFAM" id="SSF54909">
    <property type="entry name" value="Dimeric alpha+beta barrel"/>
    <property type="match status" value="1"/>
</dbReference>
<dbReference type="GO" id="GO:0004601">
    <property type="term" value="F:peroxidase activity"/>
    <property type="evidence" value="ECO:0007669"/>
    <property type="project" value="UniProtKB-KW"/>
</dbReference>
<dbReference type="AlphaFoldDB" id="A0A512SZT7"/>
<dbReference type="NCBIfam" id="TIGR01413">
    <property type="entry name" value="Dyp_perox_fam"/>
    <property type="match status" value="1"/>
</dbReference>
<dbReference type="InterPro" id="IPR006313">
    <property type="entry name" value="EfeB/EfeN"/>
</dbReference>
<evidence type="ECO:0000256" key="3">
    <source>
        <dbReference type="ARBA" id="ARBA00022617"/>
    </source>
</evidence>
<evidence type="ECO:0000256" key="6">
    <source>
        <dbReference type="ARBA" id="ARBA00023002"/>
    </source>
</evidence>
<dbReference type="OrthoDB" id="9781066at2"/>
<dbReference type="InterPro" id="IPR011008">
    <property type="entry name" value="Dimeric_a/b-barrel"/>
</dbReference>
<name>A0A512SZT7_9MICO</name>
<dbReference type="InterPro" id="IPR048328">
    <property type="entry name" value="Dyp_perox_C"/>
</dbReference>
<feature type="region of interest" description="Disordered" evidence="14">
    <location>
        <begin position="33"/>
        <end position="62"/>
    </location>
</feature>
<dbReference type="EMBL" id="BKBA01000004">
    <property type="protein sequence ID" value="GEQ13444.1"/>
    <property type="molecule type" value="Genomic_DNA"/>
</dbReference>
<evidence type="ECO:0000313" key="17">
    <source>
        <dbReference type="EMBL" id="GEQ13444.1"/>
    </source>
</evidence>
<dbReference type="Pfam" id="PF04261">
    <property type="entry name" value="Dyp_perox_N"/>
    <property type="match status" value="1"/>
</dbReference>
<dbReference type="InterPro" id="IPR006311">
    <property type="entry name" value="TAT_signal"/>
</dbReference>
<dbReference type="InterPro" id="IPR006314">
    <property type="entry name" value="Dyp_peroxidase"/>
</dbReference>
<organism evidence="17 18">
    <name type="scientific">Knoellia locipacati</name>
    <dbReference type="NCBI Taxonomy" id="882824"/>
    <lineage>
        <taxon>Bacteria</taxon>
        <taxon>Bacillati</taxon>
        <taxon>Actinomycetota</taxon>
        <taxon>Actinomycetes</taxon>
        <taxon>Micrococcales</taxon>
        <taxon>Intrasporangiaceae</taxon>
        <taxon>Knoellia</taxon>
    </lineage>
</organism>
<keyword evidence="8" id="KW-0456">Lyase</keyword>
<comment type="similarity">
    <text evidence="9 13">Belongs to the DyP-type peroxidase family.</text>
</comment>
<keyword evidence="4 13" id="KW-0479">Metal-binding</keyword>
<comment type="caution">
    <text evidence="17">The sequence shown here is derived from an EMBL/GenBank/DDBJ whole genome shotgun (WGS) entry which is preliminary data.</text>
</comment>
<evidence type="ECO:0000256" key="13">
    <source>
        <dbReference type="RuleBase" id="RU365017"/>
    </source>
</evidence>
<dbReference type="GO" id="GO:0046872">
    <property type="term" value="F:metal ion binding"/>
    <property type="evidence" value="ECO:0007669"/>
    <property type="project" value="UniProtKB-KW"/>
</dbReference>
<dbReference type="GO" id="GO:0005829">
    <property type="term" value="C:cytosol"/>
    <property type="evidence" value="ECO:0007669"/>
    <property type="project" value="TreeGrafter"/>
</dbReference>
<keyword evidence="2 13" id="KW-0575">Peroxidase</keyword>
<proteinExistence type="inferred from homology"/>
<comment type="catalytic activity">
    <reaction evidence="12">
        <text>heme b + 2 H(+) = protoporphyrin IX + Fe(2+)</text>
        <dbReference type="Rhea" id="RHEA:22584"/>
        <dbReference type="ChEBI" id="CHEBI:15378"/>
        <dbReference type="ChEBI" id="CHEBI:29033"/>
        <dbReference type="ChEBI" id="CHEBI:57306"/>
        <dbReference type="ChEBI" id="CHEBI:60344"/>
        <dbReference type="EC" id="4.98.1.1"/>
    </reaction>
    <physiologicalReaction direction="left-to-right" evidence="12">
        <dbReference type="Rhea" id="RHEA:22585"/>
    </physiologicalReaction>
</comment>
<evidence type="ECO:0000259" key="15">
    <source>
        <dbReference type="Pfam" id="PF04261"/>
    </source>
</evidence>
<dbReference type="PROSITE" id="PS51404">
    <property type="entry name" value="DYP_PEROXIDASE"/>
    <property type="match status" value="1"/>
</dbReference>
<evidence type="ECO:0000256" key="5">
    <source>
        <dbReference type="ARBA" id="ARBA00022729"/>
    </source>
</evidence>
<accession>A0A512SZT7</accession>
<evidence type="ECO:0000256" key="10">
    <source>
        <dbReference type="ARBA" id="ARBA00033771"/>
    </source>
</evidence>
<dbReference type="GO" id="GO:0020037">
    <property type="term" value="F:heme binding"/>
    <property type="evidence" value="ECO:0007669"/>
    <property type="project" value="InterPro"/>
</dbReference>